<gene>
    <name evidence="2" type="ORF">SAMN04488530_12029</name>
</gene>
<dbReference type="GO" id="GO:0051607">
    <property type="term" value="P:defense response to virus"/>
    <property type="evidence" value="ECO:0007669"/>
    <property type="project" value="UniProtKB-KW"/>
</dbReference>
<dbReference type="InterPro" id="IPR021124">
    <property type="entry name" value="CRISPR-assoc_prot_Cas5"/>
</dbReference>
<dbReference type="OrthoDB" id="9782505at2"/>
<dbReference type="InterPro" id="IPR013337">
    <property type="entry name" value="CRISPR-assoc_prot_Cas5_Tneap"/>
</dbReference>
<evidence type="ECO:0000313" key="2">
    <source>
        <dbReference type="EMBL" id="SHH12100.1"/>
    </source>
</evidence>
<dbReference type="EMBL" id="FQWX01000020">
    <property type="protein sequence ID" value="SHH12100.1"/>
    <property type="molecule type" value="Genomic_DNA"/>
</dbReference>
<evidence type="ECO:0000256" key="1">
    <source>
        <dbReference type="ARBA" id="ARBA00023118"/>
    </source>
</evidence>
<dbReference type="NCBIfam" id="TIGR01895">
    <property type="entry name" value="cas_Cas5t"/>
    <property type="match status" value="1"/>
</dbReference>
<dbReference type="Proteomes" id="UP000243255">
    <property type="component" value="Unassembled WGS sequence"/>
</dbReference>
<dbReference type="NCBIfam" id="TIGR02593">
    <property type="entry name" value="CRISPR_cas5"/>
    <property type="match status" value="1"/>
</dbReference>
<dbReference type="GO" id="GO:0043571">
    <property type="term" value="P:maintenance of CRISPR repeat elements"/>
    <property type="evidence" value="ECO:0007669"/>
    <property type="project" value="InterPro"/>
</dbReference>
<keyword evidence="1" id="KW-0051">Antiviral defense</keyword>
<accession>A0A1M5QDY9</accession>
<sequence length="232" mass="27262">MRVLKLKLFQETACYKKPFAFKITETYPLPPYSTVNGLIHKILEATEHIPLKISVQGSYESIFNNYQTTYFYKKDSITTMPMNSHMLLNVNLIIHISAEEEILKKIYDNMLNLEEHLSLGRKEDLARIDDLVFTEIEEFSVDNRNIEENDYEENELVEHSIKMPIYIPKSKLIDDSVSGIGYRLNNYYTNDAVHDKKRIWNKTDSYYVESGNKITYGDILLDEDMDLVYFNI</sequence>
<keyword evidence="3" id="KW-1185">Reference proteome</keyword>
<organism evidence="2 3">
    <name type="scientific">Asaccharospora irregularis DSM 2635</name>
    <dbReference type="NCBI Taxonomy" id="1121321"/>
    <lineage>
        <taxon>Bacteria</taxon>
        <taxon>Bacillati</taxon>
        <taxon>Bacillota</taxon>
        <taxon>Clostridia</taxon>
        <taxon>Peptostreptococcales</taxon>
        <taxon>Peptostreptococcaceae</taxon>
        <taxon>Asaccharospora</taxon>
    </lineage>
</organism>
<dbReference type="RefSeq" id="WP_073126493.1">
    <property type="nucleotide sequence ID" value="NZ_BAABCH010000094.1"/>
</dbReference>
<evidence type="ECO:0000313" key="3">
    <source>
        <dbReference type="Proteomes" id="UP000243255"/>
    </source>
</evidence>
<protein>
    <submittedName>
        <fullName evidence="2">CRISPR-associated protein, Cas5t family</fullName>
    </submittedName>
</protein>
<dbReference type="STRING" id="1121321.SAMN04488530_12029"/>
<dbReference type="AlphaFoldDB" id="A0A1M5QDY9"/>
<name>A0A1M5QDY9_9FIRM</name>
<proteinExistence type="predicted"/>
<dbReference type="Pfam" id="PF09704">
    <property type="entry name" value="Cas_Cas5d"/>
    <property type="match status" value="1"/>
</dbReference>
<reference evidence="3" key="1">
    <citation type="submission" date="2016-11" db="EMBL/GenBank/DDBJ databases">
        <authorList>
            <person name="Varghese N."/>
            <person name="Submissions S."/>
        </authorList>
    </citation>
    <scope>NUCLEOTIDE SEQUENCE [LARGE SCALE GENOMIC DNA]</scope>
    <source>
        <strain evidence="3">DSM 2635</strain>
    </source>
</reference>
<dbReference type="InterPro" id="IPR013422">
    <property type="entry name" value="CRISPR-assoc_prot_Cas5_N"/>
</dbReference>